<dbReference type="CDD" id="cd00051">
    <property type="entry name" value="EFh"/>
    <property type="match status" value="1"/>
</dbReference>
<reference evidence="5" key="1">
    <citation type="submission" date="2021-01" db="EMBL/GenBank/DDBJ databases">
        <authorList>
            <person name="Corre E."/>
            <person name="Pelletier E."/>
            <person name="Niang G."/>
            <person name="Scheremetjew M."/>
            <person name="Finn R."/>
            <person name="Kale V."/>
            <person name="Holt S."/>
            <person name="Cochrane G."/>
            <person name="Meng A."/>
            <person name="Brown T."/>
            <person name="Cohen L."/>
        </authorList>
    </citation>
    <scope>NUCLEOTIDE SEQUENCE</scope>
    <source>
        <strain evidence="5">CCMP 2712</strain>
    </source>
</reference>
<keyword evidence="1" id="KW-0677">Repeat</keyword>
<dbReference type="Pfam" id="PF13499">
    <property type="entry name" value="EF-hand_7"/>
    <property type="match status" value="1"/>
</dbReference>
<dbReference type="InterPro" id="IPR050230">
    <property type="entry name" value="CALM/Myosin/TropC-like"/>
</dbReference>
<dbReference type="GO" id="GO:0005509">
    <property type="term" value="F:calcium ion binding"/>
    <property type="evidence" value="ECO:0007669"/>
    <property type="project" value="InterPro"/>
</dbReference>
<dbReference type="AlphaFoldDB" id="A0A7S4JT64"/>
<dbReference type="GO" id="GO:0016460">
    <property type="term" value="C:myosin II complex"/>
    <property type="evidence" value="ECO:0007669"/>
    <property type="project" value="TreeGrafter"/>
</dbReference>
<gene>
    <name evidence="5" type="ORF">GTHE00462_LOCUS7454</name>
</gene>
<dbReference type="Gene3D" id="1.10.238.10">
    <property type="entry name" value="EF-hand"/>
    <property type="match status" value="2"/>
</dbReference>
<feature type="domain" description="EF-hand" evidence="4">
    <location>
        <begin position="98"/>
        <end position="133"/>
    </location>
</feature>
<dbReference type="PANTHER" id="PTHR23048:SF59">
    <property type="entry name" value="EF-HAND SUPERFAMILY PROTEIN"/>
    <property type="match status" value="1"/>
</dbReference>
<feature type="compositionally biased region" description="Basic residues" evidence="3">
    <location>
        <begin position="1"/>
        <end position="16"/>
    </location>
</feature>
<feature type="domain" description="EF-hand" evidence="4">
    <location>
        <begin position="25"/>
        <end position="60"/>
    </location>
</feature>
<feature type="domain" description="EF-hand" evidence="4">
    <location>
        <begin position="61"/>
        <end position="96"/>
    </location>
</feature>
<name>A0A7S4JT64_GUITH</name>
<evidence type="ECO:0000256" key="2">
    <source>
        <dbReference type="ARBA" id="ARBA00022837"/>
    </source>
</evidence>
<dbReference type="PROSITE" id="PS50222">
    <property type="entry name" value="EF_HAND_2"/>
    <property type="match status" value="3"/>
</dbReference>
<proteinExistence type="predicted"/>
<dbReference type="PANTHER" id="PTHR23048">
    <property type="entry name" value="MYOSIN LIGHT CHAIN 1, 3"/>
    <property type="match status" value="1"/>
</dbReference>
<dbReference type="InterPro" id="IPR011992">
    <property type="entry name" value="EF-hand-dom_pair"/>
</dbReference>
<evidence type="ECO:0000259" key="4">
    <source>
        <dbReference type="PROSITE" id="PS50222"/>
    </source>
</evidence>
<sequence length="177" mass="19656">MAAVAAKKRKGRRAKVPPRDTLTDQQRKEIEEAFDILDTEGTGSIDAGDLLVALRALGFEPRKDEVKKLMSDYDKENTGSISKQQFVEIFRAKWGETDPPELLSTAFKLYDMEGAGSITLENLAEITELIGENASEEALQEMMNEAAGVKPGGEDAFEINEEQFMKILIKQTEKVSL</sequence>
<dbReference type="InterPro" id="IPR002048">
    <property type="entry name" value="EF_hand_dom"/>
</dbReference>
<keyword evidence="2" id="KW-0106">Calcium</keyword>
<evidence type="ECO:0000313" key="5">
    <source>
        <dbReference type="EMBL" id="CAE2273493.1"/>
    </source>
</evidence>
<dbReference type="SUPFAM" id="SSF47473">
    <property type="entry name" value="EF-hand"/>
    <property type="match status" value="1"/>
</dbReference>
<feature type="region of interest" description="Disordered" evidence="3">
    <location>
        <begin position="1"/>
        <end position="25"/>
    </location>
</feature>
<protein>
    <recommendedName>
        <fullName evidence="4">EF-hand domain-containing protein</fullName>
    </recommendedName>
</protein>
<evidence type="ECO:0000256" key="3">
    <source>
        <dbReference type="SAM" id="MobiDB-lite"/>
    </source>
</evidence>
<dbReference type="SMART" id="SM00054">
    <property type="entry name" value="EFh"/>
    <property type="match status" value="3"/>
</dbReference>
<organism evidence="5">
    <name type="scientific">Guillardia theta</name>
    <name type="common">Cryptophyte</name>
    <name type="synonym">Cryptomonas phi</name>
    <dbReference type="NCBI Taxonomy" id="55529"/>
    <lineage>
        <taxon>Eukaryota</taxon>
        <taxon>Cryptophyceae</taxon>
        <taxon>Pyrenomonadales</taxon>
        <taxon>Geminigeraceae</taxon>
        <taxon>Guillardia</taxon>
    </lineage>
</organism>
<dbReference type="FunFam" id="1.10.238.10:FF:000001">
    <property type="entry name" value="Calmodulin 1"/>
    <property type="match status" value="1"/>
</dbReference>
<dbReference type="EMBL" id="HBKN01009473">
    <property type="protein sequence ID" value="CAE2273493.1"/>
    <property type="molecule type" value="Transcribed_RNA"/>
</dbReference>
<accession>A0A7S4JT64</accession>
<evidence type="ECO:0000256" key="1">
    <source>
        <dbReference type="ARBA" id="ARBA00022737"/>
    </source>
</evidence>